<evidence type="ECO:0000313" key="2">
    <source>
        <dbReference type="Proteomes" id="UP000258925"/>
    </source>
</evidence>
<dbReference type="KEGG" id="vg:3294722"/>
<reference evidence="1 2" key="1">
    <citation type="submission" date="2009-10" db="EMBL/GenBank/DDBJ databases">
        <title>The Genome Sequence of Prochlorococcus phage P-SSP7.</title>
        <authorList>
            <consortium name="The Broad Institute Genome Sequencing Platform"/>
            <person name="Henn M.R."/>
            <person name="Sullivan M.S."/>
            <person name="Osburne M.S."/>
            <person name="Levin J."/>
            <person name="Malboeuf C."/>
            <person name="Casali M."/>
            <person name="Russ C."/>
            <person name="Lennon N."/>
            <person name="Chapman S.B."/>
            <person name="Erlich R."/>
            <person name="Young S.K."/>
            <person name="Koehrsen M."/>
            <person name="Yandava C."/>
            <person name="Zeng Q."/>
            <person name="Alvarado L."/>
            <person name="Anderson S."/>
            <person name="Berlin A."/>
            <person name="Borenstein D."/>
            <person name="Chen Z."/>
            <person name="Engels R."/>
            <person name="Freedman E."/>
            <person name="Gellesch M."/>
            <person name="Goldberg J."/>
            <person name="Green L."/>
            <person name="Griggs A."/>
            <person name="Gujja S."/>
            <person name="Heilman E.R."/>
            <person name="Heiman D."/>
            <person name="Hepburn T."/>
            <person name="Howarth C."/>
            <person name="Jen D."/>
            <person name="Larson L."/>
            <person name="Lewis B."/>
            <person name="Mehta T."/>
            <person name="Park D."/>
            <person name="Pearson M."/>
            <person name="Richards J."/>
            <person name="Rizzolo K."/>
            <person name="Roberts A."/>
            <person name="Ryan E."/>
            <person name="Saif S."/>
            <person name="Shea T."/>
            <person name="Shenoy N."/>
            <person name="Sisk P."/>
            <person name="Stolte C."/>
            <person name="Sykes S."/>
            <person name="Walk T."/>
            <person name="White J."/>
            <person name="Yu Q."/>
            <person name="Coleman M.L."/>
            <person name="Huang K.H."/>
            <person name="Weigele P.R."/>
            <person name="DeFrancesco A.S."/>
            <person name="Kern S.E."/>
            <person name="Thompson L.R."/>
            <person name="Fu R."/>
            <person name="Hombeck B."/>
            <person name="Chisholm S.W."/>
            <person name="Haas B."/>
            <person name="Nusbaum C."/>
            <person name="Birren B."/>
        </authorList>
    </citation>
    <scope>NUCLEOTIDE SEQUENCE [LARGE SCALE GENOMIC DNA]</scope>
    <source>
        <strain evidence="1 2">P-SSP7</strain>
    </source>
</reference>
<protein>
    <submittedName>
        <fullName evidence="1">Uncharacterized protein</fullName>
    </submittedName>
</protein>
<name>D1LWF3_BPPRP</name>
<accession>D1LWF3</accession>
<dbReference type="RefSeq" id="YP_214184.1">
    <property type="nucleotide sequence ID" value="NC_006882.2"/>
</dbReference>
<sequence>MTIDVKQTLNYSAAIRKAEPDWDDDQVRRAAEHCVLYMDVRIKPSKLKKVLEQYKETNYL</sequence>
<evidence type="ECO:0000313" key="1">
    <source>
        <dbReference type="EMBL" id="ACY76212.1"/>
    </source>
</evidence>
<organism evidence="1 2">
    <name type="scientific">Prochlorococcus phage P-SSP7</name>
    <dbReference type="NCBI Taxonomy" id="268748"/>
    <lineage>
        <taxon>Viruses</taxon>
        <taxon>Duplodnaviria</taxon>
        <taxon>Heunggongvirae</taxon>
        <taxon>Uroviricota</taxon>
        <taxon>Caudoviricetes</taxon>
        <taxon>Autographivirales</taxon>
        <taxon>Sechaudvirinae</taxon>
        <taxon>Tiamatvirus</taxon>
    </lineage>
</organism>
<dbReference type="Proteomes" id="UP000258925">
    <property type="component" value="Segment"/>
</dbReference>
<dbReference type="EMBL" id="GU071093">
    <property type="protein sequence ID" value="ACY76212.1"/>
    <property type="molecule type" value="Genomic_DNA"/>
</dbReference>
<gene>
    <name evidence="1" type="ORF">PCPG_00006</name>
</gene>
<proteinExistence type="predicted"/>
<organismHost>
    <name type="scientific">Prochlorococcus</name>
    <dbReference type="NCBI Taxonomy" id="1218"/>
</organismHost>